<sequence>MRKKFILPFFVLAFAVLYSCTERSNDIAVFEHFRYKGNDALFDREFDPQNQYLNPVLAGFYPDPSICKKGDTYYVVHSSFSLYPGVPIFKSNDLVNWEQIGHVLDRPSQLELEGLQISNGIFAPAIEYNPYNETFYMITTSTWGIGNFYVKTKDPEQGWSDPIVFPQVRGIDPSVFFDDDGKGYILECAEPMGGADYGGQRAIHMHLLDVENDVIIGEPKEIVRGGARPEDRPIWIEAPHIIKKFGYYYLICAEGGTGLNHSQVVFRSKDVWGPYIPYENNPILTQRDLPEERDDKITTAGHADFVQDENGKWWAVFLGVRPYDFDMTNVGRDTYLLPVEWPEGGWPTILPQGEQIPIVNDKPGLNPDPNIPPTTGNFEFVDNFDSEDLGFTWMHIRTPREKYYTVGSGKLELRPRDVTTEEIGNPSAILRRQQHTTFEAETKLEFYPETEADFAGFTLFQNEEYQFLFGKTMVDGKTSLVVNRLEKDKETLATVELTGRDRNRPVYLKVTGDAADYSFLYSFDGNNWETLVENADGRNLSSRVAGGFIGALIGLYTTNNFEL</sequence>
<dbReference type="Gene3D" id="2.115.10.20">
    <property type="entry name" value="Glycosyl hydrolase domain, family 43"/>
    <property type="match status" value="1"/>
</dbReference>
<dbReference type="SUPFAM" id="SSF75005">
    <property type="entry name" value="Arabinanase/levansucrase/invertase"/>
    <property type="match status" value="1"/>
</dbReference>
<evidence type="ECO:0000256" key="1">
    <source>
        <dbReference type="ARBA" id="ARBA00009865"/>
    </source>
</evidence>
<evidence type="ECO:0000259" key="7">
    <source>
        <dbReference type="Pfam" id="PF17851"/>
    </source>
</evidence>
<dbReference type="InterPro" id="IPR041542">
    <property type="entry name" value="GH43_C2"/>
</dbReference>
<dbReference type="AlphaFoldDB" id="A0A4R2GPQ8"/>
<dbReference type="Proteomes" id="UP000295221">
    <property type="component" value="Unassembled WGS sequence"/>
</dbReference>
<feature type="domain" description="Beta-xylosidase C-terminal Concanavalin A-like" evidence="7">
    <location>
        <begin position="382"/>
        <end position="560"/>
    </location>
</feature>
<accession>A0A4R2GPQ8</accession>
<dbReference type="Pfam" id="PF17851">
    <property type="entry name" value="GH43_C2"/>
    <property type="match status" value="1"/>
</dbReference>
<keyword evidence="9" id="KW-1185">Reference proteome</keyword>
<keyword evidence="3 6" id="KW-0326">Glycosidase</keyword>
<feature type="active site" description="Proton donor" evidence="4">
    <location>
        <position position="237"/>
    </location>
</feature>
<organism evidence="8 9">
    <name type="scientific">Natronoflexus pectinivorans</name>
    <dbReference type="NCBI Taxonomy" id="682526"/>
    <lineage>
        <taxon>Bacteria</taxon>
        <taxon>Pseudomonadati</taxon>
        <taxon>Bacteroidota</taxon>
        <taxon>Bacteroidia</taxon>
        <taxon>Marinilabiliales</taxon>
        <taxon>Marinilabiliaceae</taxon>
        <taxon>Natronoflexus</taxon>
    </lineage>
</organism>
<evidence type="ECO:0000313" key="9">
    <source>
        <dbReference type="Proteomes" id="UP000295221"/>
    </source>
</evidence>
<evidence type="ECO:0000313" key="8">
    <source>
        <dbReference type="EMBL" id="TCO10689.1"/>
    </source>
</evidence>
<evidence type="ECO:0000256" key="4">
    <source>
        <dbReference type="PIRSR" id="PIRSR606710-1"/>
    </source>
</evidence>
<proteinExistence type="inferred from homology"/>
<reference evidence="8 9" key="1">
    <citation type="submission" date="2019-03" db="EMBL/GenBank/DDBJ databases">
        <title>Genomic Encyclopedia of Type Strains, Phase IV (KMG-IV): sequencing the most valuable type-strain genomes for metagenomic binning, comparative biology and taxonomic classification.</title>
        <authorList>
            <person name="Goeker M."/>
        </authorList>
    </citation>
    <scope>NUCLEOTIDE SEQUENCE [LARGE SCALE GENOMIC DNA]</scope>
    <source>
        <strain evidence="8 9">DSM 24179</strain>
    </source>
</reference>
<dbReference type="GO" id="GO:0004553">
    <property type="term" value="F:hydrolase activity, hydrolyzing O-glycosyl compounds"/>
    <property type="evidence" value="ECO:0007669"/>
    <property type="project" value="InterPro"/>
</dbReference>
<evidence type="ECO:0000256" key="2">
    <source>
        <dbReference type="ARBA" id="ARBA00022801"/>
    </source>
</evidence>
<dbReference type="PANTHER" id="PTHR42812">
    <property type="entry name" value="BETA-XYLOSIDASE"/>
    <property type="match status" value="1"/>
</dbReference>
<dbReference type="InterPro" id="IPR006710">
    <property type="entry name" value="Glyco_hydro_43"/>
</dbReference>
<gene>
    <name evidence="8" type="ORF">EV194_101320</name>
</gene>
<dbReference type="InterPro" id="IPR023296">
    <property type="entry name" value="Glyco_hydro_beta-prop_sf"/>
</dbReference>
<dbReference type="InterPro" id="IPR013320">
    <property type="entry name" value="ConA-like_dom_sf"/>
</dbReference>
<evidence type="ECO:0000256" key="3">
    <source>
        <dbReference type="ARBA" id="ARBA00023295"/>
    </source>
</evidence>
<name>A0A4R2GPQ8_9BACT</name>
<feature type="active site" description="Proton acceptor" evidence="4">
    <location>
        <position position="63"/>
    </location>
</feature>
<dbReference type="PROSITE" id="PS51257">
    <property type="entry name" value="PROKAR_LIPOPROTEIN"/>
    <property type="match status" value="1"/>
</dbReference>
<comment type="similarity">
    <text evidence="1 6">Belongs to the glycosyl hydrolase 43 family.</text>
</comment>
<protein>
    <submittedName>
        <fullName evidence="8">Alpha-N-arabinofuranosidase</fullName>
    </submittedName>
</protein>
<dbReference type="EMBL" id="SLWK01000001">
    <property type="protein sequence ID" value="TCO10689.1"/>
    <property type="molecule type" value="Genomic_DNA"/>
</dbReference>
<dbReference type="SUPFAM" id="SSF49899">
    <property type="entry name" value="Concanavalin A-like lectins/glucanases"/>
    <property type="match status" value="1"/>
</dbReference>
<dbReference type="Gene3D" id="2.60.120.200">
    <property type="match status" value="1"/>
</dbReference>
<evidence type="ECO:0000256" key="6">
    <source>
        <dbReference type="RuleBase" id="RU361187"/>
    </source>
</evidence>
<dbReference type="GO" id="GO:0005975">
    <property type="term" value="P:carbohydrate metabolic process"/>
    <property type="evidence" value="ECO:0007669"/>
    <property type="project" value="InterPro"/>
</dbReference>
<dbReference type="RefSeq" id="WP_132431377.1">
    <property type="nucleotide sequence ID" value="NZ_SLWK01000001.1"/>
</dbReference>
<feature type="site" description="Important for catalytic activity, responsible for pKa modulation of the active site Glu and correct orientation of both the proton donor and substrate" evidence="5">
    <location>
        <position position="172"/>
    </location>
</feature>
<comment type="caution">
    <text evidence="8">The sequence shown here is derived from an EMBL/GenBank/DDBJ whole genome shotgun (WGS) entry which is preliminary data.</text>
</comment>
<keyword evidence="2 6" id="KW-0378">Hydrolase</keyword>
<dbReference type="InterPro" id="IPR051795">
    <property type="entry name" value="Glycosyl_Hydrlase_43"/>
</dbReference>
<dbReference type="Pfam" id="PF04616">
    <property type="entry name" value="Glyco_hydro_43"/>
    <property type="match status" value="1"/>
</dbReference>
<dbReference type="CDD" id="cd18617">
    <property type="entry name" value="GH43_XynB-like"/>
    <property type="match status" value="1"/>
</dbReference>
<dbReference type="OrthoDB" id="9801455at2"/>
<dbReference type="PANTHER" id="PTHR42812:SF12">
    <property type="entry name" value="BETA-XYLOSIDASE-RELATED"/>
    <property type="match status" value="1"/>
</dbReference>
<evidence type="ECO:0000256" key="5">
    <source>
        <dbReference type="PIRSR" id="PIRSR606710-2"/>
    </source>
</evidence>